<keyword evidence="1" id="KW-0479">Metal-binding</keyword>
<dbReference type="EMBL" id="KQ434902">
    <property type="protein sequence ID" value="KZC11116.1"/>
    <property type="molecule type" value="Genomic_DNA"/>
</dbReference>
<keyword evidence="3" id="KW-0862">Zinc</keyword>
<gene>
    <name evidence="6" type="ORF">WN55_02477</name>
</gene>
<reference evidence="6 7" key="1">
    <citation type="submission" date="2015-07" db="EMBL/GenBank/DDBJ databases">
        <title>The genome of Dufourea novaeangliae.</title>
        <authorList>
            <person name="Pan H."/>
            <person name="Kapheim K."/>
        </authorList>
    </citation>
    <scope>NUCLEOTIDE SEQUENCE [LARGE SCALE GENOMIC DNA]</scope>
    <source>
        <strain evidence="6">0120121106</strain>
        <tissue evidence="6">Whole body</tissue>
    </source>
</reference>
<dbReference type="PROSITE" id="PS51501">
    <property type="entry name" value="ZF_DNL"/>
    <property type="match status" value="1"/>
</dbReference>
<sequence>MFSFRYILRVGAKLALTRESINLHQISPISMNYFEIPFYKNTLIRTKTNLSGSSQENVENSCTKQPLGKLEGKLKVMFTCKKCKFRNGKIISKVAYEHGIVIIRCDGCKNNHLIADNIGWFPEMRKTRNIEKFLAARGETVKKVQNDIDGYIEIVTKAELDLLEQNKNQAKLIQEESEICIQKKKADTSES</sequence>
<accession>A0A154PGV7</accession>
<dbReference type="STRING" id="178035.A0A154PGV7"/>
<evidence type="ECO:0000313" key="6">
    <source>
        <dbReference type="EMBL" id="KZC11116.1"/>
    </source>
</evidence>
<dbReference type="PANTHER" id="PTHR20922:SF13">
    <property type="entry name" value="DNL-TYPE ZINC FINGER PROTEIN"/>
    <property type="match status" value="1"/>
</dbReference>
<dbReference type="Proteomes" id="UP000076502">
    <property type="component" value="Unassembled WGS sequence"/>
</dbReference>
<protein>
    <submittedName>
        <fullName evidence="6">DNL-type zinc finger protein</fullName>
    </submittedName>
</protein>
<evidence type="ECO:0000256" key="4">
    <source>
        <dbReference type="PROSITE-ProRule" id="PRU00834"/>
    </source>
</evidence>
<evidence type="ECO:0000256" key="2">
    <source>
        <dbReference type="ARBA" id="ARBA00022771"/>
    </source>
</evidence>
<organism evidence="6 7">
    <name type="scientific">Dufourea novaeangliae</name>
    <name type="common">Sweat bee</name>
    <dbReference type="NCBI Taxonomy" id="178035"/>
    <lineage>
        <taxon>Eukaryota</taxon>
        <taxon>Metazoa</taxon>
        <taxon>Ecdysozoa</taxon>
        <taxon>Arthropoda</taxon>
        <taxon>Hexapoda</taxon>
        <taxon>Insecta</taxon>
        <taxon>Pterygota</taxon>
        <taxon>Neoptera</taxon>
        <taxon>Endopterygota</taxon>
        <taxon>Hymenoptera</taxon>
        <taxon>Apocrita</taxon>
        <taxon>Aculeata</taxon>
        <taxon>Apoidea</taxon>
        <taxon>Anthophila</taxon>
        <taxon>Halictidae</taxon>
        <taxon>Rophitinae</taxon>
        <taxon>Dufourea</taxon>
    </lineage>
</organism>
<evidence type="ECO:0000256" key="3">
    <source>
        <dbReference type="ARBA" id="ARBA00022833"/>
    </source>
</evidence>
<evidence type="ECO:0000259" key="5">
    <source>
        <dbReference type="PROSITE" id="PS51501"/>
    </source>
</evidence>
<dbReference type="GO" id="GO:0006457">
    <property type="term" value="P:protein folding"/>
    <property type="evidence" value="ECO:0007669"/>
    <property type="project" value="TreeGrafter"/>
</dbReference>
<evidence type="ECO:0000313" key="7">
    <source>
        <dbReference type="Proteomes" id="UP000076502"/>
    </source>
</evidence>
<dbReference type="GO" id="GO:0030150">
    <property type="term" value="P:protein import into mitochondrial matrix"/>
    <property type="evidence" value="ECO:0007669"/>
    <property type="project" value="TreeGrafter"/>
</dbReference>
<feature type="domain" description="DNL-type" evidence="5">
    <location>
        <begin position="69"/>
        <end position="166"/>
    </location>
</feature>
<proteinExistence type="predicted"/>
<keyword evidence="7" id="KW-1185">Reference proteome</keyword>
<dbReference type="InterPro" id="IPR024158">
    <property type="entry name" value="Mt_import_TIM15"/>
</dbReference>
<dbReference type="InterPro" id="IPR007853">
    <property type="entry name" value="Znf_DNL-typ"/>
</dbReference>
<dbReference type="GO" id="GO:0005739">
    <property type="term" value="C:mitochondrion"/>
    <property type="evidence" value="ECO:0007669"/>
    <property type="project" value="TreeGrafter"/>
</dbReference>
<keyword evidence="2 4" id="KW-0863">Zinc-finger</keyword>
<name>A0A154PGV7_DUFNO</name>
<dbReference type="Pfam" id="PF05180">
    <property type="entry name" value="zf-DNL"/>
    <property type="match status" value="1"/>
</dbReference>
<dbReference type="AlphaFoldDB" id="A0A154PGV7"/>
<dbReference type="GO" id="GO:0051087">
    <property type="term" value="F:protein-folding chaperone binding"/>
    <property type="evidence" value="ECO:0007669"/>
    <property type="project" value="TreeGrafter"/>
</dbReference>
<dbReference type="OMA" id="KVMFTCK"/>
<dbReference type="OrthoDB" id="512667at2759"/>
<dbReference type="GO" id="GO:0008270">
    <property type="term" value="F:zinc ion binding"/>
    <property type="evidence" value="ECO:0007669"/>
    <property type="project" value="UniProtKB-KW"/>
</dbReference>
<dbReference type="PANTHER" id="PTHR20922">
    <property type="entry name" value="DNL-TYPE ZINC FINGER PROTEIN"/>
    <property type="match status" value="1"/>
</dbReference>
<evidence type="ECO:0000256" key="1">
    <source>
        <dbReference type="ARBA" id="ARBA00022723"/>
    </source>
</evidence>
<dbReference type="GO" id="GO:0050821">
    <property type="term" value="P:protein stabilization"/>
    <property type="evidence" value="ECO:0007669"/>
    <property type="project" value="TreeGrafter"/>
</dbReference>